<keyword evidence="6" id="KW-0732">Signal</keyword>
<sequence>MMKSGVGLVLVLLVLTGLAPSGYGWSSTVPAFLWSPHYHHPLPSSSSPQAPSVNVNYQTISSKDLTKSLLTPSQPGGLGLGLGLGWSHLLCSLSDDKDKQQPLDLDLALVFVGTQLRSSDIYAKKNAHKDFVDLLKVSFAGSNLSMAFPYVTASEEETIADSLLAGFTEACGDNFRFNNIAFSESCSVAGGNFKKLANLQSVHDYLGEKRATGEAADVVVFCHEGSNSVDEPHQSHPESETFVELVNSMDRYAKNYAVLYVSDPFKSIQYPSNREVERFLGEGTNSIGCGEVCKIKSSLLEGLLVAIVLLIILISGICCMMGIDTPTRFETPQES</sequence>
<evidence type="ECO:0000259" key="7">
    <source>
        <dbReference type="Pfam" id="PF20520"/>
    </source>
</evidence>
<dbReference type="PANTHER" id="PTHR35285">
    <property type="entry name" value="2-C-METHYL-D-ERYTHRITOL 4-PHOSPHATE CYTIDYLYLTRANSFERASE"/>
    <property type="match status" value="1"/>
</dbReference>
<reference evidence="9" key="1">
    <citation type="submission" date="2016-06" db="EMBL/GenBank/DDBJ databases">
        <title>Parallel loss of symbiosis genes in relatives of nitrogen-fixing non-legume Parasponia.</title>
        <authorList>
            <person name="Van Velzen R."/>
            <person name="Holmer R."/>
            <person name="Bu F."/>
            <person name="Rutten L."/>
            <person name="Van Zeijl A."/>
            <person name="Liu W."/>
            <person name="Santuari L."/>
            <person name="Cao Q."/>
            <person name="Sharma T."/>
            <person name="Shen D."/>
            <person name="Roswanjaya Y."/>
            <person name="Wardhani T."/>
            <person name="Kalhor M.S."/>
            <person name="Jansen J."/>
            <person name="Van den Hoogen J."/>
            <person name="Gungor B."/>
            <person name="Hartog M."/>
            <person name="Hontelez J."/>
            <person name="Verver J."/>
            <person name="Yang W.-C."/>
            <person name="Schijlen E."/>
            <person name="Repin R."/>
            <person name="Schilthuizen M."/>
            <person name="Schranz E."/>
            <person name="Heidstra R."/>
            <person name="Miyata K."/>
            <person name="Fedorova E."/>
            <person name="Kohlen W."/>
            <person name="Bisseling T."/>
            <person name="Smit S."/>
            <person name="Geurts R."/>
        </authorList>
    </citation>
    <scope>NUCLEOTIDE SEQUENCE [LARGE SCALE GENOMIC DNA]</scope>
    <source>
        <strain evidence="9">cv. WU1-14</strain>
    </source>
</reference>
<evidence type="ECO:0000256" key="3">
    <source>
        <dbReference type="ARBA" id="ARBA00022989"/>
    </source>
</evidence>
<feature type="transmembrane region" description="Helical" evidence="5">
    <location>
        <begin position="303"/>
        <end position="323"/>
    </location>
</feature>
<dbReference type="PANTHER" id="PTHR35285:SF1">
    <property type="entry name" value="2-C-METHYL-D-ERYTHRITOL 4-PHOSPHATE CYTIDYLYLTRANSFERASE"/>
    <property type="match status" value="1"/>
</dbReference>
<feature type="chain" id="PRO_5015196816" evidence="6">
    <location>
        <begin position="25"/>
        <end position="335"/>
    </location>
</feature>
<feature type="domain" description="V-type proton ATPase subunit S1/VOA1 transmembrane" evidence="7">
    <location>
        <begin position="299"/>
        <end position="330"/>
    </location>
</feature>
<accession>A0A2P5AL76</accession>
<dbReference type="EMBL" id="JXTB01000538">
    <property type="protein sequence ID" value="PON37211.1"/>
    <property type="molecule type" value="Genomic_DNA"/>
</dbReference>
<dbReference type="AlphaFoldDB" id="A0A2P5AL76"/>
<evidence type="ECO:0000256" key="1">
    <source>
        <dbReference type="ARBA" id="ARBA00004167"/>
    </source>
</evidence>
<keyword evidence="8" id="KW-0808">Transferase</keyword>
<name>A0A2P5AL76_PARAD</name>
<organism evidence="8 9">
    <name type="scientific">Parasponia andersonii</name>
    <name type="common">Sponia andersonii</name>
    <dbReference type="NCBI Taxonomy" id="3476"/>
    <lineage>
        <taxon>Eukaryota</taxon>
        <taxon>Viridiplantae</taxon>
        <taxon>Streptophyta</taxon>
        <taxon>Embryophyta</taxon>
        <taxon>Tracheophyta</taxon>
        <taxon>Spermatophyta</taxon>
        <taxon>Magnoliopsida</taxon>
        <taxon>eudicotyledons</taxon>
        <taxon>Gunneridae</taxon>
        <taxon>Pentapetalae</taxon>
        <taxon>rosids</taxon>
        <taxon>fabids</taxon>
        <taxon>Rosales</taxon>
        <taxon>Cannabaceae</taxon>
        <taxon>Parasponia</taxon>
    </lineage>
</organism>
<dbReference type="Pfam" id="PF20520">
    <property type="entry name" value="Ac45-VOA1_TM"/>
    <property type="match status" value="1"/>
</dbReference>
<feature type="signal peptide" evidence="6">
    <location>
        <begin position="1"/>
        <end position="24"/>
    </location>
</feature>
<proteinExistence type="predicted"/>
<evidence type="ECO:0000313" key="8">
    <source>
        <dbReference type="EMBL" id="PON37211.1"/>
    </source>
</evidence>
<dbReference type="InterPro" id="IPR046756">
    <property type="entry name" value="VAS1/VOA1_TM"/>
</dbReference>
<keyword evidence="9" id="KW-1185">Reference proteome</keyword>
<dbReference type="Proteomes" id="UP000237105">
    <property type="component" value="Unassembled WGS sequence"/>
</dbReference>
<comment type="subcellular location">
    <subcellularLocation>
        <location evidence="1">Membrane</location>
        <topology evidence="1">Single-pass membrane protein</topology>
    </subcellularLocation>
</comment>
<dbReference type="STRING" id="3476.A0A2P5AL76"/>
<protein>
    <submittedName>
        <fullName evidence="8">2-C-methyl-D-erythritol 4-phosphate cytidylyltransferase</fullName>
    </submittedName>
</protein>
<evidence type="ECO:0000256" key="4">
    <source>
        <dbReference type="ARBA" id="ARBA00023136"/>
    </source>
</evidence>
<evidence type="ECO:0000313" key="9">
    <source>
        <dbReference type="Proteomes" id="UP000237105"/>
    </source>
</evidence>
<keyword evidence="8" id="KW-0548">Nucleotidyltransferase</keyword>
<evidence type="ECO:0000256" key="2">
    <source>
        <dbReference type="ARBA" id="ARBA00022692"/>
    </source>
</evidence>
<evidence type="ECO:0000256" key="6">
    <source>
        <dbReference type="SAM" id="SignalP"/>
    </source>
</evidence>
<keyword evidence="2 5" id="KW-0812">Transmembrane</keyword>
<gene>
    <name evidence="8" type="ORF">PanWU01x14_321890</name>
</gene>
<evidence type="ECO:0000256" key="5">
    <source>
        <dbReference type="SAM" id="Phobius"/>
    </source>
</evidence>
<dbReference type="GO" id="GO:0016779">
    <property type="term" value="F:nucleotidyltransferase activity"/>
    <property type="evidence" value="ECO:0007669"/>
    <property type="project" value="UniProtKB-KW"/>
</dbReference>
<comment type="caution">
    <text evidence="8">The sequence shown here is derived from an EMBL/GenBank/DDBJ whole genome shotgun (WGS) entry which is preliminary data.</text>
</comment>
<dbReference type="OrthoDB" id="2018140at2759"/>
<dbReference type="GO" id="GO:0016020">
    <property type="term" value="C:membrane"/>
    <property type="evidence" value="ECO:0007669"/>
    <property type="project" value="UniProtKB-SubCell"/>
</dbReference>
<keyword evidence="3 5" id="KW-1133">Transmembrane helix</keyword>
<keyword evidence="4 5" id="KW-0472">Membrane</keyword>